<evidence type="ECO:0000313" key="4">
    <source>
        <dbReference type="Proteomes" id="UP000324748"/>
    </source>
</evidence>
<dbReference type="EMBL" id="VDEP01000374">
    <property type="protein sequence ID" value="KAA1093493.1"/>
    <property type="molecule type" value="Genomic_DNA"/>
</dbReference>
<dbReference type="OrthoDB" id="2502997at2759"/>
<dbReference type="EMBL" id="VSWC01000184">
    <property type="protein sequence ID" value="KAA1067763.1"/>
    <property type="molecule type" value="Genomic_DNA"/>
</dbReference>
<name>A0A5B0NX09_PUCGR</name>
<dbReference type="Proteomes" id="UP000325313">
    <property type="component" value="Unassembled WGS sequence"/>
</dbReference>
<comment type="caution">
    <text evidence="3">The sequence shown here is derived from an EMBL/GenBank/DDBJ whole genome shotgun (WGS) entry which is preliminary data.</text>
</comment>
<evidence type="ECO:0000256" key="1">
    <source>
        <dbReference type="SAM" id="MobiDB-lite"/>
    </source>
</evidence>
<evidence type="ECO:0000313" key="2">
    <source>
        <dbReference type="EMBL" id="KAA1067763.1"/>
    </source>
</evidence>
<evidence type="ECO:0000313" key="3">
    <source>
        <dbReference type="EMBL" id="KAA1093493.1"/>
    </source>
</evidence>
<sequence>MRRTIVTKSITIINTNNSQPFRTRNHQLKKKKKKKDSFQRHFSSDSGPQADPCSACLVGLPASFVPTDVRRFVSRFISDPESLQKVIYVPDPTVPWTLQTNLLRFTRPESAAEMGQEVEKMMRGWRRGEAEGGRSWSEWSEYEDLRPPASEVALEKVGKHWMGRGYEQALEHQAREVSWLNSRSALLASTPSPHPKENQEEEEALGHRPGRAVLLVGLPLHSDPLQIENTLLNFGFPVLRAQPLAAYERLLRRLYWPFLDPSPSYAVFPSPIPSPLPLLIFILQDTNNTLLLQFFHFTPTFGICQRCLSNRMARPKKNDTKRKTSRAQVVYTPSLTISNHLVGELNHLVPSWLGSRVSKNSELLGLPSSGWKLKAKVLY</sequence>
<gene>
    <name evidence="2" type="ORF">PGT21_016382</name>
    <name evidence="3" type="ORF">PGTUg99_022803</name>
</gene>
<feature type="compositionally biased region" description="Basic residues" evidence="1">
    <location>
        <begin position="24"/>
        <end position="35"/>
    </location>
</feature>
<organism evidence="3 5">
    <name type="scientific">Puccinia graminis f. sp. tritici</name>
    <dbReference type="NCBI Taxonomy" id="56615"/>
    <lineage>
        <taxon>Eukaryota</taxon>
        <taxon>Fungi</taxon>
        <taxon>Dikarya</taxon>
        <taxon>Basidiomycota</taxon>
        <taxon>Pucciniomycotina</taxon>
        <taxon>Pucciniomycetes</taxon>
        <taxon>Pucciniales</taxon>
        <taxon>Pucciniaceae</taxon>
        <taxon>Puccinia</taxon>
    </lineage>
</organism>
<protein>
    <submittedName>
        <fullName evidence="3">Uncharacterized protein</fullName>
    </submittedName>
</protein>
<keyword evidence="4" id="KW-1185">Reference proteome</keyword>
<dbReference type="AlphaFoldDB" id="A0A5B0NX09"/>
<dbReference type="Proteomes" id="UP000324748">
    <property type="component" value="Unassembled WGS sequence"/>
</dbReference>
<proteinExistence type="predicted"/>
<feature type="region of interest" description="Disordered" evidence="1">
    <location>
        <begin position="24"/>
        <end position="50"/>
    </location>
</feature>
<accession>A0A5B0NX09</accession>
<reference evidence="4 5" key="1">
    <citation type="submission" date="2019-05" db="EMBL/GenBank/DDBJ databases">
        <title>Emergence of the Ug99 lineage of the wheat stem rust pathogen through somatic hybridization.</title>
        <authorList>
            <person name="Li F."/>
            <person name="Upadhyaya N.M."/>
            <person name="Sperschneider J."/>
            <person name="Matny O."/>
            <person name="Nguyen-Phuc H."/>
            <person name="Mago R."/>
            <person name="Raley C."/>
            <person name="Miller M.E."/>
            <person name="Silverstein K.A.T."/>
            <person name="Henningsen E."/>
            <person name="Hirsch C.D."/>
            <person name="Visser B."/>
            <person name="Pretorius Z.A."/>
            <person name="Steffenson B.J."/>
            <person name="Schwessinger B."/>
            <person name="Dodds P.N."/>
            <person name="Figueroa M."/>
        </authorList>
    </citation>
    <scope>NUCLEOTIDE SEQUENCE [LARGE SCALE GENOMIC DNA]</scope>
    <source>
        <strain evidence="2">21-0</strain>
        <strain evidence="3 5">Ug99</strain>
    </source>
</reference>
<evidence type="ECO:0000313" key="5">
    <source>
        <dbReference type="Proteomes" id="UP000325313"/>
    </source>
</evidence>